<dbReference type="PROSITE" id="PS50126">
    <property type="entry name" value="S1"/>
    <property type="match status" value="3"/>
</dbReference>
<dbReference type="CDD" id="cd05688">
    <property type="entry name" value="S1_RPS1_repeat_ec3"/>
    <property type="match status" value="1"/>
</dbReference>
<comment type="similarity">
    <text evidence="1">Belongs to the bacterial ribosomal protein bS1 family.</text>
</comment>
<comment type="caution">
    <text evidence="5">The sequence shown here is derived from an EMBL/GenBank/DDBJ whole genome shotgun (WGS) entry which is preliminary data.</text>
</comment>
<dbReference type="InterPro" id="IPR050437">
    <property type="entry name" value="Ribos_protein_bS1-like"/>
</dbReference>
<reference evidence="5 6" key="1">
    <citation type="submission" date="2023-07" db="EMBL/GenBank/DDBJ databases">
        <title>Novel species of Thermanaerothrix with wide hydrolytic capabilities.</title>
        <authorList>
            <person name="Zayulina K.S."/>
            <person name="Podosokorskaya O.A."/>
            <person name="Elcheninov A.G."/>
        </authorList>
    </citation>
    <scope>NUCLEOTIDE SEQUENCE [LARGE SCALE GENOMIC DNA]</scope>
    <source>
        <strain evidence="5 6">4228-RoL</strain>
    </source>
</reference>
<feature type="domain" description="S1 motif" evidence="4">
    <location>
        <begin position="158"/>
        <end position="226"/>
    </location>
</feature>
<gene>
    <name evidence="5" type="ORF">QYE77_12545</name>
</gene>
<dbReference type="SUPFAM" id="SSF50249">
    <property type="entry name" value="Nucleic acid-binding proteins"/>
    <property type="match status" value="3"/>
</dbReference>
<dbReference type="RefSeq" id="WP_315625776.1">
    <property type="nucleotide sequence ID" value="NZ_JAUHMF010000002.1"/>
</dbReference>
<feature type="domain" description="S1 motif" evidence="4">
    <location>
        <begin position="243"/>
        <end position="313"/>
    </location>
</feature>
<evidence type="ECO:0000256" key="3">
    <source>
        <dbReference type="ARBA" id="ARBA00023274"/>
    </source>
</evidence>
<evidence type="ECO:0000256" key="1">
    <source>
        <dbReference type="ARBA" id="ARBA00006767"/>
    </source>
</evidence>
<name>A0ABU3NQN1_9CHLR</name>
<accession>A0ABU3NQN1</accession>
<proteinExistence type="inferred from homology"/>
<dbReference type="PANTHER" id="PTHR10724">
    <property type="entry name" value="30S RIBOSOMAL PROTEIN S1"/>
    <property type="match status" value="1"/>
</dbReference>
<sequence length="318" mass="35364">MVTKRMTTMTETSSPEPLDEGWWASVLANEAAIMPDCRTYEIRPMLQADLCETDWKYVRQVFENDEVLTLRVYGFNRGGLLVQGERIQGFVPISHLVDISGNLEGEKRRAALSAYLNRTLRLKVIECEPAQNRIVLSERAALAGEGKRRALFDTLKEGTVMTGRVTNITDFGVFVDLGGVEGLIHVSELSWGRVQHPRDIVQVGDEVRVLVLQVSEENARIALSIKRLMPNPWLTLAARYKPGDIVPAWITAVAPYGAFARLEEGVEGLIHVSSMNLPPGTKGPDHVLQVGQAVQVRILHIDVERRRLGLGFVCAECV</sequence>
<dbReference type="Pfam" id="PF00575">
    <property type="entry name" value="S1"/>
    <property type="match status" value="3"/>
</dbReference>
<dbReference type="InterPro" id="IPR003029">
    <property type="entry name" value="S1_domain"/>
</dbReference>
<feature type="domain" description="S1 motif" evidence="4">
    <location>
        <begin position="65"/>
        <end position="139"/>
    </location>
</feature>
<dbReference type="PANTHER" id="PTHR10724:SF7">
    <property type="entry name" value="SMALL RIBOSOMAL SUBUNIT PROTEIN BS1C"/>
    <property type="match status" value="1"/>
</dbReference>
<evidence type="ECO:0000313" key="5">
    <source>
        <dbReference type="EMBL" id="MDT8899094.1"/>
    </source>
</evidence>
<dbReference type="InterPro" id="IPR012340">
    <property type="entry name" value="NA-bd_OB-fold"/>
</dbReference>
<dbReference type="EMBL" id="JAUHMF010000002">
    <property type="protein sequence ID" value="MDT8899094.1"/>
    <property type="molecule type" value="Genomic_DNA"/>
</dbReference>
<keyword evidence="3" id="KW-0687">Ribonucleoprotein</keyword>
<evidence type="ECO:0000256" key="2">
    <source>
        <dbReference type="ARBA" id="ARBA00022980"/>
    </source>
</evidence>
<dbReference type="Gene3D" id="2.40.50.140">
    <property type="entry name" value="Nucleic acid-binding proteins"/>
    <property type="match status" value="3"/>
</dbReference>
<dbReference type="SMART" id="SM00316">
    <property type="entry name" value="S1"/>
    <property type="match status" value="3"/>
</dbReference>
<organism evidence="5 6">
    <name type="scientific">Thermanaerothrix solaris</name>
    <dbReference type="NCBI Taxonomy" id="3058434"/>
    <lineage>
        <taxon>Bacteria</taxon>
        <taxon>Bacillati</taxon>
        <taxon>Chloroflexota</taxon>
        <taxon>Anaerolineae</taxon>
        <taxon>Anaerolineales</taxon>
        <taxon>Anaerolineaceae</taxon>
        <taxon>Thermanaerothrix</taxon>
    </lineage>
</organism>
<evidence type="ECO:0000259" key="4">
    <source>
        <dbReference type="PROSITE" id="PS50126"/>
    </source>
</evidence>
<protein>
    <submittedName>
        <fullName evidence="5">S1 RNA-binding domain-containing protein</fullName>
    </submittedName>
</protein>
<dbReference type="CDD" id="cd04465">
    <property type="entry name" value="S1_RPS1_repeat_ec2_hs2"/>
    <property type="match status" value="1"/>
</dbReference>
<keyword evidence="2" id="KW-0689">Ribosomal protein</keyword>
<evidence type="ECO:0000313" key="6">
    <source>
        <dbReference type="Proteomes" id="UP001254165"/>
    </source>
</evidence>
<dbReference type="Proteomes" id="UP001254165">
    <property type="component" value="Unassembled WGS sequence"/>
</dbReference>
<keyword evidence="6" id="KW-1185">Reference proteome</keyword>